<evidence type="ECO:0000313" key="3">
    <source>
        <dbReference type="EMBL" id="KAF2006187.1"/>
    </source>
</evidence>
<evidence type="ECO:0000313" key="4">
    <source>
        <dbReference type="Proteomes" id="UP000799779"/>
    </source>
</evidence>
<name>A0A6A5WX78_9PLEO</name>
<protein>
    <submittedName>
        <fullName evidence="3">Uncharacterized protein</fullName>
    </submittedName>
</protein>
<dbReference type="Proteomes" id="UP000799779">
    <property type="component" value="Unassembled WGS sequence"/>
</dbReference>
<feature type="compositionally biased region" description="Low complexity" evidence="1">
    <location>
        <begin position="146"/>
        <end position="165"/>
    </location>
</feature>
<sequence length="199" mass="19611">MALTSLPVAIVLLLQAVPLAYAQAVTADSCYSTHASGHDSYFFGTDANQWSSCISPYDQTQQSCIKSASTAFPGRGTDFQNAKTSCGCEQFKGSVKCASSACPAATGNSYLENIDYNYSLYCKVTGPVESAGATETATAAGTAASAGTTAGTGASATGKAASTTAGSGGSGSVRGLVDGVVPVAAALLALGIGAGAVLF</sequence>
<evidence type="ECO:0000256" key="1">
    <source>
        <dbReference type="SAM" id="MobiDB-lite"/>
    </source>
</evidence>
<feature type="signal peptide" evidence="2">
    <location>
        <begin position="1"/>
        <end position="22"/>
    </location>
</feature>
<reference evidence="3" key="1">
    <citation type="journal article" date="2020" name="Stud. Mycol.">
        <title>101 Dothideomycetes genomes: a test case for predicting lifestyles and emergence of pathogens.</title>
        <authorList>
            <person name="Haridas S."/>
            <person name="Albert R."/>
            <person name="Binder M."/>
            <person name="Bloem J."/>
            <person name="Labutti K."/>
            <person name="Salamov A."/>
            <person name="Andreopoulos B."/>
            <person name="Baker S."/>
            <person name="Barry K."/>
            <person name="Bills G."/>
            <person name="Bluhm B."/>
            <person name="Cannon C."/>
            <person name="Castanera R."/>
            <person name="Culley D."/>
            <person name="Daum C."/>
            <person name="Ezra D."/>
            <person name="Gonzalez J."/>
            <person name="Henrissat B."/>
            <person name="Kuo A."/>
            <person name="Liang C."/>
            <person name="Lipzen A."/>
            <person name="Lutzoni F."/>
            <person name="Magnuson J."/>
            <person name="Mondo S."/>
            <person name="Nolan M."/>
            <person name="Ohm R."/>
            <person name="Pangilinan J."/>
            <person name="Park H.-J."/>
            <person name="Ramirez L."/>
            <person name="Alfaro M."/>
            <person name="Sun H."/>
            <person name="Tritt A."/>
            <person name="Yoshinaga Y."/>
            <person name="Zwiers L.-H."/>
            <person name="Turgeon B."/>
            <person name="Goodwin S."/>
            <person name="Spatafora J."/>
            <person name="Crous P."/>
            <person name="Grigoriev I."/>
        </authorList>
    </citation>
    <scope>NUCLEOTIDE SEQUENCE</scope>
    <source>
        <strain evidence="3">CBS 123094</strain>
    </source>
</reference>
<proteinExistence type="predicted"/>
<evidence type="ECO:0000256" key="2">
    <source>
        <dbReference type="SAM" id="SignalP"/>
    </source>
</evidence>
<dbReference type="EMBL" id="ML977560">
    <property type="protein sequence ID" value="KAF2006187.1"/>
    <property type="molecule type" value="Genomic_DNA"/>
</dbReference>
<feature type="chain" id="PRO_5025347313" evidence="2">
    <location>
        <begin position="23"/>
        <end position="199"/>
    </location>
</feature>
<keyword evidence="4" id="KW-1185">Reference proteome</keyword>
<accession>A0A6A5WX78</accession>
<feature type="region of interest" description="Disordered" evidence="1">
    <location>
        <begin position="146"/>
        <end position="170"/>
    </location>
</feature>
<dbReference type="AlphaFoldDB" id="A0A6A5WX78"/>
<gene>
    <name evidence="3" type="ORF">P154DRAFT_254879</name>
</gene>
<organism evidence="3 4">
    <name type="scientific">Amniculicola lignicola CBS 123094</name>
    <dbReference type="NCBI Taxonomy" id="1392246"/>
    <lineage>
        <taxon>Eukaryota</taxon>
        <taxon>Fungi</taxon>
        <taxon>Dikarya</taxon>
        <taxon>Ascomycota</taxon>
        <taxon>Pezizomycotina</taxon>
        <taxon>Dothideomycetes</taxon>
        <taxon>Pleosporomycetidae</taxon>
        <taxon>Pleosporales</taxon>
        <taxon>Amniculicolaceae</taxon>
        <taxon>Amniculicola</taxon>
    </lineage>
</organism>
<keyword evidence="2" id="KW-0732">Signal</keyword>